<dbReference type="EMBL" id="JARJCW010000064">
    <property type="protein sequence ID" value="KAJ7200199.1"/>
    <property type="molecule type" value="Genomic_DNA"/>
</dbReference>
<dbReference type="Proteomes" id="UP001219525">
    <property type="component" value="Unassembled WGS sequence"/>
</dbReference>
<keyword evidence="2" id="KW-1185">Reference proteome</keyword>
<gene>
    <name evidence="1" type="ORF">GGX14DRAFT_400883</name>
</gene>
<organism evidence="1 2">
    <name type="scientific">Mycena pura</name>
    <dbReference type="NCBI Taxonomy" id="153505"/>
    <lineage>
        <taxon>Eukaryota</taxon>
        <taxon>Fungi</taxon>
        <taxon>Dikarya</taxon>
        <taxon>Basidiomycota</taxon>
        <taxon>Agaricomycotina</taxon>
        <taxon>Agaricomycetes</taxon>
        <taxon>Agaricomycetidae</taxon>
        <taxon>Agaricales</taxon>
        <taxon>Marasmiineae</taxon>
        <taxon>Mycenaceae</taxon>
        <taxon>Mycena</taxon>
    </lineage>
</organism>
<protein>
    <submittedName>
        <fullName evidence="1">Uncharacterized protein</fullName>
    </submittedName>
</protein>
<comment type="caution">
    <text evidence="1">The sequence shown here is derived from an EMBL/GenBank/DDBJ whole genome shotgun (WGS) entry which is preliminary data.</text>
</comment>
<reference evidence="1" key="1">
    <citation type="submission" date="2023-03" db="EMBL/GenBank/DDBJ databases">
        <title>Massive genome expansion in bonnet fungi (Mycena s.s.) driven by repeated elements and novel gene families across ecological guilds.</title>
        <authorList>
            <consortium name="Lawrence Berkeley National Laboratory"/>
            <person name="Harder C.B."/>
            <person name="Miyauchi S."/>
            <person name="Viragh M."/>
            <person name="Kuo A."/>
            <person name="Thoen E."/>
            <person name="Andreopoulos B."/>
            <person name="Lu D."/>
            <person name="Skrede I."/>
            <person name="Drula E."/>
            <person name="Henrissat B."/>
            <person name="Morin E."/>
            <person name="Kohler A."/>
            <person name="Barry K."/>
            <person name="LaButti K."/>
            <person name="Morin E."/>
            <person name="Salamov A."/>
            <person name="Lipzen A."/>
            <person name="Mereny Z."/>
            <person name="Hegedus B."/>
            <person name="Baldrian P."/>
            <person name="Stursova M."/>
            <person name="Weitz H."/>
            <person name="Taylor A."/>
            <person name="Grigoriev I.V."/>
            <person name="Nagy L.G."/>
            <person name="Martin F."/>
            <person name="Kauserud H."/>
        </authorList>
    </citation>
    <scope>NUCLEOTIDE SEQUENCE</scope>
    <source>
        <strain evidence="1">9144</strain>
    </source>
</reference>
<evidence type="ECO:0000313" key="1">
    <source>
        <dbReference type="EMBL" id="KAJ7200199.1"/>
    </source>
</evidence>
<name>A0AAD6V8U9_9AGAR</name>
<accession>A0AAD6V8U9</accession>
<sequence>MLSRCTVTCRPARTTLHHHSLQQSASCTAHLAAAWVHFGGVLGSGDAQARVSAIPLVPAWTHSYFFRVYVEADADKSGFRGLLAVRVLLFLSFKHRDITHECAAVTGFSAIGDDPCPDTDSESILRGAHLIPVFGEDFLPRRSEYSNSLDSFRAQVFRSGRCSRTFISKYSNQFHRVLEGTEFPKDLLQRPKSFVQSAMPFFQSAKNFSQSANTSERNV</sequence>
<evidence type="ECO:0000313" key="2">
    <source>
        <dbReference type="Proteomes" id="UP001219525"/>
    </source>
</evidence>
<proteinExistence type="predicted"/>
<dbReference type="AlphaFoldDB" id="A0AAD6V8U9"/>